<dbReference type="PROSITE" id="PS51762">
    <property type="entry name" value="GH16_2"/>
    <property type="match status" value="1"/>
</dbReference>
<comment type="similarity">
    <text evidence="1">Belongs to the glycosyl hydrolase 16 family.</text>
</comment>
<evidence type="ECO:0000256" key="1">
    <source>
        <dbReference type="ARBA" id="ARBA00006865"/>
    </source>
</evidence>
<protein>
    <submittedName>
        <fullName evidence="4">Glycosyl hydrolases family 16</fullName>
    </submittedName>
</protein>
<evidence type="ECO:0000313" key="5">
    <source>
        <dbReference type="Proteomes" id="UP000184105"/>
    </source>
</evidence>
<dbReference type="InterPro" id="IPR013320">
    <property type="entry name" value="ConA-like_dom_sf"/>
</dbReference>
<keyword evidence="2" id="KW-0732">Signal</keyword>
<dbReference type="GO" id="GO:0004553">
    <property type="term" value="F:hydrolase activity, hydrolyzing O-glycosyl compounds"/>
    <property type="evidence" value="ECO:0007669"/>
    <property type="project" value="InterPro"/>
</dbReference>
<dbReference type="GO" id="GO:0009251">
    <property type="term" value="P:glucan catabolic process"/>
    <property type="evidence" value="ECO:0007669"/>
    <property type="project" value="TreeGrafter"/>
</dbReference>
<dbReference type="AlphaFoldDB" id="A0AAX2F2Z7"/>
<evidence type="ECO:0000256" key="2">
    <source>
        <dbReference type="SAM" id="SignalP"/>
    </source>
</evidence>
<dbReference type="InterPro" id="IPR000757">
    <property type="entry name" value="Beta-glucanase-like"/>
</dbReference>
<evidence type="ECO:0000259" key="3">
    <source>
        <dbReference type="PROSITE" id="PS51762"/>
    </source>
</evidence>
<organism evidence="4 5">
    <name type="scientific">Prevotella scopos JCM 17725</name>
    <dbReference type="NCBI Taxonomy" id="1236518"/>
    <lineage>
        <taxon>Bacteria</taxon>
        <taxon>Pseudomonadati</taxon>
        <taxon>Bacteroidota</taxon>
        <taxon>Bacteroidia</taxon>
        <taxon>Bacteroidales</taxon>
        <taxon>Prevotellaceae</taxon>
        <taxon>Prevotella</taxon>
    </lineage>
</organism>
<comment type="caution">
    <text evidence="4">The sequence shown here is derived from an EMBL/GenBank/DDBJ whole genome shotgun (WGS) entry which is preliminary data.</text>
</comment>
<dbReference type="InterPro" id="IPR050546">
    <property type="entry name" value="Glycosyl_Hydrlase_16"/>
</dbReference>
<dbReference type="Proteomes" id="UP000184105">
    <property type="component" value="Unassembled WGS sequence"/>
</dbReference>
<accession>A0AAX2F2Z7</accession>
<feature type="chain" id="PRO_5043791300" evidence="2">
    <location>
        <begin position="27"/>
        <end position="682"/>
    </location>
</feature>
<sequence length="682" mass="77520">MLIYSNNMKKTGITLCGLYLSLSTLSAQVTENTAPAIPGWNYYGGDEFNGNKIDNTRWGIYGDPKYHYKFDDYGNNKNQGSVQYYRSDMIKVKDGVAYITASREPLLTGRRRDGQNDPAGIDYSVRLQSPFKPKHDFGKYGWWSGALSSRNANEANMAQGVGIDKGTYYPLYSRIEIKAKIPYEFGTWMALWLRHCNGANTFEIDLQEFFVNEDRRDPMKEKGFYLHQTVHGLNYDDKTSDGKPKTTYNNNYREDRIKEIDFDPAQDFHVYGAQIDPEPSDPKNLVVTFLLDGRVRSVFRTKAYMSKDTRHPYKYNALLAENYSIFGEDRVWDVAITGQVGGKAYKKDTVIEPEMYPYKGFGGTLYPELNPKYGGDINKTPKEYVTEIDWLRVYKRASELLWVGSLPDKEDYAHRNDRTLSLNIPADKFANLKTGDQLIMDVAALNVTENVKLDLFDKYGKAIATLKPEVTPNDAQVTFVVTDELRNKLRNEGCVIKGENVRLFTVNRSSKEKALWSGFKEMHWGETIVPKEQFANIGDGQEIEIVVRDVKPGAKVYLRQNTKIPGESKRPKLSFRELYGHIINLKEGNDESTYTLQLEPNVVRDLKEKGLVITGQGFYLRSVNIIGKSSSNTITGINKIANTEQNDGTVYSITGTKVRDANEKGQLPRGIYIINGKKVVVK</sequence>
<dbReference type="SUPFAM" id="SSF49899">
    <property type="entry name" value="Concanavalin A-like lectins/glucanases"/>
    <property type="match status" value="1"/>
</dbReference>
<proteinExistence type="inferred from homology"/>
<gene>
    <name evidence="4" type="ORF">SAMN05444364_10715</name>
</gene>
<evidence type="ECO:0000313" key="4">
    <source>
        <dbReference type="EMBL" id="SHF72965.1"/>
    </source>
</evidence>
<keyword evidence="4" id="KW-0378">Hydrolase</keyword>
<feature type="signal peptide" evidence="2">
    <location>
        <begin position="1"/>
        <end position="26"/>
    </location>
</feature>
<dbReference type="Pfam" id="PF00722">
    <property type="entry name" value="Glyco_hydro_16"/>
    <property type="match status" value="1"/>
</dbReference>
<reference evidence="4 5" key="1">
    <citation type="submission" date="2016-11" db="EMBL/GenBank/DDBJ databases">
        <authorList>
            <person name="Varghese N."/>
            <person name="Submissions S."/>
        </authorList>
    </citation>
    <scope>NUCLEOTIDE SEQUENCE [LARGE SCALE GENOMIC DNA]</scope>
    <source>
        <strain evidence="4 5">DSM 22613</strain>
    </source>
</reference>
<keyword evidence="5" id="KW-1185">Reference proteome</keyword>
<dbReference type="EMBL" id="FQWA01000007">
    <property type="protein sequence ID" value="SHF72965.1"/>
    <property type="molecule type" value="Genomic_DNA"/>
</dbReference>
<dbReference type="Gene3D" id="2.60.120.200">
    <property type="match status" value="1"/>
</dbReference>
<dbReference type="PANTHER" id="PTHR10963">
    <property type="entry name" value="GLYCOSYL HYDROLASE-RELATED"/>
    <property type="match status" value="1"/>
</dbReference>
<dbReference type="PANTHER" id="PTHR10963:SF24">
    <property type="entry name" value="GLYCOSIDASE C21B10.07-RELATED"/>
    <property type="match status" value="1"/>
</dbReference>
<name>A0AAX2F2Z7_9BACT</name>
<feature type="domain" description="GH16" evidence="3">
    <location>
        <begin position="46"/>
        <end position="399"/>
    </location>
</feature>